<comment type="cofactor">
    <cofactor evidence="9">
        <name>a divalent metal cation</name>
        <dbReference type="ChEBI" id="CHEBI:60240"/>
    </cofactor>
</comment>
<dbReference type="PIRSF" id="PIRSF006305">
    <property type="entry name" value="Maf"/>
    <property type="match status" value="1"/>
</dbReference>
<comment type="caution">
    <text evidence="9">Lacks conserved residue(s) required for the propagation of feature annotation.</text>
</comment>
<dbReference type="GO" id="GO:0005737">
    <property type="term" value="C:cytoplasm"/>
    <property type="evidence" value="ECO:0007669"/>
    <property type="project" value="UniProtKB-SubCell"/>
</dbReference>
<dbReference type="PANTHER" id="PTHR43213">
    <property type="entry name" value="BIFUNCTIONAL DTTP/UTP PYROPHOSPHATASE/METHYLTRANSFERASE PROTEIN-RELATED"/>
    <property type="match status" value="1"/>
</dbReference>
<keyword evidence="3 9" id="KW-0378">Hydrolase</keyword>
<dbReference type="RefSeq" id="WP_183959122.1">
    <property type="nucleotide sequence ID" value="NZ_JACHHP010000001.1"/>
</dbReference>
<dbReference type="Gene3D" id="3.90.950.10">
    <property type="match status" value="1"/>
</dbReference>
<evidence type="ECO:0000256" key="3">
    <source>
        <dbReference type="ARBA" id="ARBA00022801"/>
    </source>
</evidence>
<keyword evidence="11" id="KW-1185">Reference proteome</keyword>
<dbReference type="EC" id="3.6.1.-" evidence="9"/>
<reference evidence="10 11" key="1">
    <citation type="submission" date="2020-08" db="EMBL/GenBank/DDBJ databases">
        <title>Genomic Encyclopedia of Type Strains, Phase IV (KMG-IV): sequencing the most valuable type-strain genomes for metagenomic binning, comparative biology and taxonomic classification.</title>
        <authorList>
            <person name="Goeker M."/>
        </authorList>
    </citation>
    <scope>NUCLEOTIDE SEQUENCE [LARGE SCALE GENOMIC DNA]</scope>
    <source>
        <strain evidence="10 11">DSM 24163</strain>
    </source>
</reference>
<evidence type="ECO:0000256" key="9">
    <source>
        <dbReference type="HAMAP-Rule" id="MF_00528"/>
    </source>
</evidence>
<evidence type="ECO:0000256" key="1">
    <source>
        <dbReference type="ARBA" id="ARBA00004496"/>
    </source>
</evidence>
<dbReference type="GO" id="GO:0047429">
    <property type="term" value="F:nucleoside triphosphate diphosphatase activity"/>
    <property type="evidence" value="ECO:0007669"/>
    <property type="project" value="InterPro"/>
</dbReference>
<evidence type="ECO:0000313" key="10">
    <source>
        <dbReference type="EMBL" id="MBB5206804.1"/>
    </source>
</evidence>
<keyword evidence="2 9" id="KW-0963">Cytoplasm</keyword>
<comment type="subcellular location">
    <subcellularLocation>
        <location evidence="1 9">Cytoplasm</location>
    </subcellularLocation>
</comment>
<dbReference type="EMBL" id="JACHHP010000001">
    <property type="protein sequence ID" value="MBB5206804.1"/>
    <property type="molecule type" value="Genomic_DNA"/>
</dbReference>
<organism evidence="10 11">
    <name type="scientific">Chiayiivirga flava</name>
    <dbReference type="NCBI Taxonomy" id="659595"/>
    <lineage>
        <taxon>Bacteria</taxon>
        <taxon>Pseudomonadati</taxon>
        <taxon>Pseudomonadota</taxon>
        <taxon>Gammaproteobacteria</taxon>
        <taxon>Lysobacterales</taxon>
        <taxon>Lysobacteraceae</taxon>
        <taxon>Chiayiivirga</taxon>
    </lineage>
</organism>
<evidence type="ECO:0000256" key="5">
    <source>
        <dbReference type="ARBA" id="ARBA00050213"/>
    </source>
</evidence>
<proteinExistence type="inferred from homology"/>
<protein>
    <recommendedName>
        <fullName evidence="8 9">7-methyl-GTP pyrophosphatase</fullName>
        <shortName evidence="9">m(7)GTP pyrophosphatase</shortName>
        <ecNumber evidence="9">3.6.1.-</ecNumber>
    </recommendedName>
</protein>
<evidence type="ECO:0000256" key="6">
    <source>
        <dbReference type="ARBA" id="ARBA00053369"/>
    </source>
</evidence>
<dbReference type="Pfam" id="PF02545">
    <property type="entry name" value="Maf"/>
    <property type="match status" value="1"/>
</dbReference>
<accession>A0A7W8D2T9</accession>
<dbReference type="AlphaFoldDB" id="A0A7W8D2T9"/>
<name>A0A7W8D2T9_9GAMM</name>
<dbReference type="NCBIfam" id="TIGR00172">
    <property type="entry name" value="maf"/>
    <property type="match status" value="1"/>
</dbReference>
<dbReference type="InterPro" id="IPR003697">
    <property type="entry name" value="Maf-like"/>
</dbReference>
<dbReference type="SUPFAM" id="SSF52972">
    <property type="entry name" value="ITPase-like"/>
    <property type="match status" value="1"/>
</dbReference>
<dbReference type="CDD" id="cd00555">
    <property type="entry name" value="Maf"/>
    <property type="match status" value="1"/>
</dbReference>
<evidence type="ECO:0000256" key="8">
    <source>
        <dbReference type="ARBA" id="ARBA00068163"/>
    </source>
</evidence>
<sequence>MSPLVLASTSLYRRALLERFGLRFEAVAPDVDETALPDERPAALASRLAREKARAVARRRPDAVVIGSDQVADLDGRALGKPGGFEAARRQLHDCAGRSVLFHTAVCVVDGARGTEQAFVDVTRVVFRVLRDDEIVRYLHAEQPYDCAGSFKCEGLGAALFERIETVDPTALIGLPLIALADALRGCGYALP</sequence>
<dbReference type="GO" id="GO:0009117">
    <property type="term" value="P:nucleotide metabolic process"/>
    <property type="evidence" value="ECO:0007669"/>
    <property type="project" value="UniProtKB-KW"/>
</dbReference>
<dbReference type="InterPro" id="IPR029001">
    <property type="entry name" value="ITPase-like_fam"/>
</dbReference>
<comment type="similarity">
    <text evidence="7 9">Belongs to the Maf family. YceF subfamily.</text>
</comment>
<comment type="caution">
    <text evidence="10">The sequence shown here is derived from an EMBL/GenBank/DDBJ whole genome shotgun (WGS) entry which is preliminary data.</text>
</comment>
<comment type="catalytic activity">
    <reaction evidence="5 9">
        <text>N(7)-methyl-GTP + H2O = N(7)-methyl-GMP + diphosphate + H(+)</text>
        <dbReference type="Rhea" id="RHEA:58744"/>
        <dbReference type="ChEBI" id="CHEBI:15377"/>
        <dbReference type="ChEBI" id="CHEBI:15378"/>
        <dbReference type="ChEBI" id="CHEBI:33019"/>
        <dbReference type="ChEBI" id="CHEBI:58285"/>
        <dbReference type="ChEBI" id="CHEBI:87133"/>
    </reaction>
</comment>
<keyword evidence="4 9" id="KW-0546">Nucleotide metabolism</keyword>
<gene>
    <name evidence="10" type="ORF">HNQ52_000320</name>
</gene>
<dbReference type="Proteomes" id="UP000521199">
    <property type="component" value="Unassembled WGS sequence"/>
</dbReference>
<feature type="site" description="Important for substrate specificity" evidence="9">
    <location>
        <position position="154"/>
    </location>
</feature>
<evidence type="ECO:0000313" key="11">
    <source>
        <dbReference type="Proteomes" id="UP000521199"/>
    </source>
</evidence>
<dbReference type="HAMAP" id="MF_00528">
    <property type="entry name" value="Maf"/>
    <property type="match status" value="1"/>
</dbReference>
<feature type="site" description="Important for substrate specificity" evidence="9">
    <location>
        <position position="70"/>
    </location>
</feature>
<evidence type="ECO:0000256" key="4">
    <source>
        <dbReference type="ARBA" id="ARBA00023080"/>
    </source>
</evidence>
<feature type="active site" description="Proton acceptor" evidence="9">
    <location>
        <position position="69"/>
    </location>
</feature>
<dbReference type="FunFam" id="3.90.950.10:FF:000005">
    <property type="entry name" value="7-methyl-GTP pyrophosphatase"/>
    <property type="match status" value="1"/>
</dbReference>
<comment type="function">
    <text evidence="6 9">Nucleoside triphosphate pyrophosphatase that hydrolyzes 7-methyl-GTP (m(7)GTP). May have a dual role in cell division arrest and in preventing the incorporation of modified nucleotides into cellular nucleic acids.</text>
</comment>
<evidence type="ECO:0000256" key="7">
    <source>
        <dbReference type="ARBA" id="ARBA00060749"/>
    </source>
</evidence>
<evidence type="ECO:0000256" key="2">
    <source>
        <dbReference type="ARBA" id="ARBA00022490"/>
    </source>
</evidence>
<dbReference type="PANTHER" id="PTHR43213:SF10">
    <property type="entry name" value="7-METHYL-GTP PYROPHOSPHATASE"/>
    <property type="match status" value="1"/>
</dbReference>
<feature type="site" description="Important for substrate specificity" evidence="9">
    <location>
        <position position="12"/>
    </location>
</feature>